<dbReference type="AlphaFoldDB" id="A0A075AJF1"/>
<organism evidence="1 2">
    <name type="scientific">Opisthorchis viverrini</name>
    <name type="common">Southeast Asian liver fluke</name>
    <dbReference type="NCBI Taxonomy" id="6198"/>
    <lineage>
        <taxon>Eukaryota</taxon>
        <taxon>Metazoa</taxon>
        <taxon>Spiralia</taxon>
        <taxon>Lophotrochozoa</taxon>
        <taxon>Platyhelminthes</taxon>
        <taxon>Trematoda</taxon>
        <taxon>Digenea</taxon>
        <taxon>Opisthorchiida</taxon>
        <taxon>Opisthorchiata</taxon>
        <taxon>Opisthorchiidae</taxon>
        <taxon>Opisthorchis</taxon>
    </lineage>
</organism>
<evidence type="ECO:0000313" key="2">
    <source>
        <dbReference type="Proteomes" id="UP000054324"/>
    </source>
</evidence>
<dbReference type="Proteomes" id="UP000054324">
    <property type="component" value="Unassembled WGS sequence"/>
</dbReference>
<dbReference type="KEGG" id="ovi:T265_00779"/>
<accession>A0A075AJF1</accession>
<evidence type="ECO:0000313" key="1">
    <source>
        <dbReference type="EMBL" id="KER33274.1"/>
    </source>
</evidence>
<keyword evidence="2" id="KW-1185">Reference proteome</keyword>
<protein>
    <submittedName>
        <fullName evidence="1">Uncharacterized protein</fullName>
    </submittedName>
</protein>
<dbReference type="RefSeq" id="XP_009162915.1">
    <property type="nucleotide sequence ID" value="XM_009164651.1"/>
</dbReference>
<reference evidence="1 2" key="1">
    <citation type="submission" date="2013-11" db="EMBL/GenBank/DDBJ databases">
        <title>Opisthorchis viverrini - life in the bile duct.</title>
        <authorList>
            <person name="Young N.D."/>
            <person name="Nagarajan N."/>
            <person name="Lin S.J."/>
            <person name="Korhonen P.K."/>
            <person name="Jex A.R."/>
            <person name="Hall R.S."/>
            <person name="Safavi-Hemami H."/>
            <person name="Kaewkong W."/>
            <person name="Bertrand D."/>
            <person name="Gao S."/>
            <person name="Seet Q."/>
            <person name="Wongkham S."/>
            <person name="Teh B.T."/>
            <person name="Wongkham C."/>
            <person name="Intapan P.M."/>
            <person name="Maleewong W."/>
            <person name="Yang X."/>
            <person name="Hu M."/>
            <person name="Wang Z."/>
            <person name="Hofmann A."/>
            <person name="Sternberg P.W."/>
            <person name="Tan P."/>
            <person name="Wang J."/>
            <person name="Gasser R.B."/>
        </authorList>
    </citation>
    <scope>NUCLEOTIDE SEQUENCE [LARGE SCALE GENOMIC DNA]</scope>
</reference>
<name>A0A075AJF1_OPIVI</name>
<dbReference type="GeneID" id="20314967"/>
<proteinExistence type="predicted"/>
<dbReference type="CTD" id="20314967"/>
<gene>
    <name evidence="1" type="ORF">T265_00779</name>
</gene>
<dbReference type="EMBL" id="KL596626">
    <property type="protein sequence ID" value="KER33274.1"/>
    <property type="molecule type" value="Genomic_DNA"/>
</dbReference>
<sequence length="134" mass="15022">MSFKQQYVGKQGCRSKNCPAMRTYDQKSLIHSLALPTRDIHEYLVMTKVPPGVETDVWVITVSTSTVNQRMRSPPCIPCEVTPSQLKCGAAIQTVQTVPVCQSGFYRGKMTIYAEDASKRQPEDLVHLDDPYAQ</sequence>